<feature type="compositionally biased region" description="Basic residues" evidence="4">
    <location>
        <begin position="703"/>
        <end position="718"/>
    </location>
</feature>
<dbReference type="Pfam" id="PF08170">
    <property type="entry name" value="POPLD"/>
    <property type="match status" value="1"/>
</dbReference>
<dbReference type="GO" id="GO:0005655">
    <property type="term" value="C:nucleolar ribonuclease P complex"/>
    <property type="evidence" value="ECO:0007669"/>
    <property type="project" value="InterPro"/>
</dbReference>
<reference evidence="8 9" key="1">
    <citation type="journal article" date="2013" name="Nature">
        <title>Insights into bilaterian evolution from three spiralian genomes.</title>
        <authorList>
            <person name="Simakov O."/>
            <person name="Marletaz F."/>
            <person name="Cho S.J."/>
            <person name="Edsinger-Gonzales E."/>
            <person name="Havlak P."/>
            <person name="Hellsten U."/>
            <person name="Kuo D.H."/>
            <person name="Larsson T."/>
            <person name="Lv J."/>
            <person name="Arendt D."/>
            <person name="Savage R."/>
            <person name="Osoegawa K."/>
            <person name="de Jong P."/>
            <person name="Grimwood J."/>
            <person name="Chapman J.A."/>
            <person name="Shapiro H."/>
            <person name="Aerts A."/>
            <person name="Otillar R.P."/>
            <person name="Terry A.Y."/>
            <person name="Boore J.L."/>
            <person name="Grigoriev I.V."/>
            <person name="Lindberg D.R."/>
            <person name="Seaver E.C."/>
            <person name="Weisblat D.A."/>
            <person name="Putnam N.H."/>
            <person name="Rokhsar D.S."/>
        </authorList>
    </citation>
    <scope>NUCLEOTIDE SEQUENCE [LARGE SCALE GENOMIC DNA]</scope>
</reference>
<evidence type="ECO:0000256" key="4">
    <source>
        <dbReference type="SAM" id="MobiDB-lite"/>
    </source>
</evidence>
<dbReference type="PANTHER" id="PTHR22731">
    <property type="entry name" value="RIBONUCLEASES P/MRP PROTEIN SUBUNIT POP1"/>
    <property type="match status" value="1"/>
</dbReference>
<feature type="region of interest" description="Disordered" evidence="4">
    <location>
        <begin position="99"/>
        <end position="119"/>
    </location>
</feature>
<keyword evidence="2" id="KW-0819">tRNA processing</keyword>
<gene>
    <name evidence="8" type="ORF">LOTGIDRAFT_228048</name>
</gene>
<dbReference type="PANTHER" id="PTHR22731:SF3">
    <property type="entry name" value="RIBONUCLEASES P_MRP PROTEIN SUBUNIT POP1"/>
    <property type="match status" value="1"/>
</dbReference>
<feature type="compositionally biased region" description="Basic residues" evidence="4">
    <location>
        <begin position="109"/>
        <end position="119"/>
    </location>
</feature>
<dbReference type="HOGENOM" id="CLU_007205_1_0_1"/>
<dbReference type="GeneID" id="20247518"/>
<feature type="domain" description="Pop1 N-terminal" evidence="5">
    <location>
        <begin position="118"/>
        <end position="188"/>
    </location>
</feature>
<keyword evidence="3" id="KW-0539">Nucleus</keyword>
<dbReference type="SUPFAM" id="SSF103025">
    <property type="entry name" value="Folate-binding domain"/>
    <property type="match status" value="1"/>
</dbReference>
<accession>V4B4R3</accession>
<keyword evidence="9" id="KW-1185">Reference proteome</keyword>
<name>V4B4R3_LOTGI</name>
<dbReference type="OrthoDB" id="442863at2759"/>
<dbReference type="InterPro" id="IPR055079">
    <property type="entry name" value="POP1_C"/>
</dbReference>
<protein>
    <submittedName>
        <fullName evidence="8">Uncharacterized protein</fullName>
    </submittedName>
</protein>
<dbReference type="CTD" id="20247518"/>
<feature type="region of interest" description="Disordered" evidence="4">
    <location>
        <begin position="691"/>
        <end position="719"/>
    </location>
</feature>
<dbReference type="InterPro" id="IPR039182">
    <property type="entry name" value="Pop1"/>
</dbReference>
<dbReference type="InterPro" id="IPR009723">
    <property type="entry name" value="Pop1_N"/>
</dbReference>
<dbReference type="EMBL" id="KB199650">
    <property type="protein sequence ID" value="ESP05473.1"/>
    <property type="molecule type" value="Genomic_DNA"/>
</dbReference>
<proteinExistence type="predicted"/>
<evidence type="ECO:0000259" key="7">
    <source>
        <dbReference type="Pfam" id="PF22770"/>
    </source>
</evidence>
<dbReference type="RefSeq" id="XP_009044018.1">
    <property type="nucleotide sequence ID" value="XM_009045770.1"/>
</dbReference>
<evidence type="ECO:0000259" key="5">
    <source>
        <dbReference type="Pfam" id="PF06978"/>
    </source>
</evidence>
<evidence type="ECO:0000256" key="3">
    <source>
        <dbReference type="ARBA" id="ARBA00023242"/>
    </source>
</evidence>
<evidence type="ECO:0000313" key="9">
    <source>
        <dbReference type="Proteomes" id="UP000030746"/>
    </source>
</evidence>
<dbReference type="Proteomes" id="UP000030746">
    <property type="component" value="Unassembled WGS sequence"/>
</dbReference>
<dbReference type="Pfam" id="PF22770">
    <property type="entry name" value="POP1_C"/>
    <property type="match status" value="1"/>
</dbReference>
<comment type="subcellular location">
    <subcellularLocation>
        <location evidence="1">Nucleus</location>
    </subcellularLocation>
</comment>
<dbReference type="GO" id="GO:0001682">
    <property type="term" value="P:tRNA 5'-leader removal"/>
    <property type="evidence" value="ECO:0007669"/>
    <property type="project" value="InterPro"/>
</dbReference>
<evidence type="ECO:0000313" key="8">
    <source>
        <dbReference type="EMBL" id="ESP05473.1"/>
    </source>
</evidence>
<organism evidence="8 9">
    <name type="scientific">Lottia gigantea</name>
    <name type="common">Giant owl limpet</name>
    <dbReference type="NCBI Taxonomy" id="225164"/>
    <lineage>
        <taxon>Eukaryota</taxon>
        <taxon>Metazoa</taxon>
        <taxon>Spiralia</taxon>
        <taxon>Lophotrochozoa</taxon>
        <taxon>Mollusca</taxon>
        <taxon>Gastropoda</taxon>
        <taxon>Patellogastropoda</taxon>
        <taxon>Lottioidea</taxon>
        <taxon>Lottiidae</taxon>
        <taxon>Lottia</taxon>
    </lineage>
</organism>
<evidence type="ECO:0000256" key="2">
    <source>
        <dbReference type="ARBA" id="ARBA00022694"/>
    </source>
</evidence>
<evidence type="ECO:0000259" key="6">
    <source>
        <dbReference type="Pfam" id="PF08170"/>
    </source>
</evidence>
<dbReference type="OMA" id="KALSPMC"/>
<dbReference type="STRING" id="225164.V4B4R3"/>
<dbReference type="AlphaFoldDB" id="V4B4R3"/>
<feature type="domain" description="POP1 C-terminal" evidence="7">
    <location>
        <begin position="652"/>
        <end position="796"/>
    </location>
</feature>
<dbReference type="GO" id="GO:0000172">
    <property type="term" value="C:ribonuclease MRP complex"/>
    <property type="evidence" value="ECO:0007669"/>
    <property type="project" value="InterPro"/>
</dbReference>
<dbReference type="InterPro" id="IPR012590">
    <property type="entry name" value="POPLD_dom"/>
</dbReference>
<sequence>MTSKSSKKRNLDNGKEDKLCKNKKSRIDVYDVVMPREIKVYRFAESRASEINALLQNIHHIGGNRVIFQKLPRHLRRRAMSHNIKRLPRRLREAALIEYKNRPETGTKRPSRKHRRRPKNLLADYVRRQRRVKWLETHIWHAKRFHMTEKWGYKLPVRPTDRSYRACYRATVNHCLLQDVSYECCIEICGYEDVIIQCFSHLLTNQTGSTIGGAAVIKGNRQGQNMLYSYEQYPEQAVGQVSFLWNPEVISQQNKLRQVWLWCHPSCYSAIWYEITNAFQSENLLMESVKMTENCLYDKQVKIGETIITSLKDNLVKFRLTGPLSHTILIDSLKPAQVGGINCQDSWWQKYYKSKAKQSKGQVALWKELQGCQSPAEVPPRMILPLTVRDPRLFLPDKKTKLKLQLEGLNTNDIKSCLPSPDLLSSPLWNLDIRKEVKETKITDAELNKMRSHLVVPGSALELGEKESRIPVLLIQRPGNQQSDAGRLGYGSGWDIVVPSGWGMAFHIAFVYRGGRTGGLQEAESLNAEMGALHSPSDQIDTPAGKAEQTKVATELLDKYKRYPPDKCPNYFKLGVPSPFSCSWNGLVKAWKDQFQDTSDFSDQFYVLRNKKELRNISKVISKRLPIAERKEDPECEVLEQMKSLLSNHVYALIPVQITVRYRGIPSKFSHVCIPSTDDLKLLSTNSKYGGPTETLHEDHNKGQQKVKNKKSRPKKKRTEFLPSDTVDLTLNDRKTIGFVNCGRFVFGQGQGSGLAFCSLLGLNELMNRSPFNVDLCVLIRNPTSLQYRFASLSIHV</sequence>
<evidence type="ECO:0000256" key="1">
    <source>
        <dbReference type="ARBA" id="ARBA00004123"/>
    </source>
</evidence>
<dbReference type="Pfam" id="PF06978">
    <property type="entry name" value="POP1_N"/>
    <property type="match status" value="1"/>
</dbReference>
<feature type="domain" description="POPLD" evidence="6">
    <location>
        <begin position="493"/>
        <end position="584"/>
    </location>
</feature>
<dbReference type="KEGG" id="lgi:LOTGIDRAFT_228048"/>